<sequence length="203" mass="22357">MITLQWIVIRNLILQCQLIQIRVWVLIHLVTLLFPPEGGLPFYGSPYEIALPDSAPEVGEEQGLLLGFPPGPAVRANFLDGFPRPWIMGPTGQGMVDGFQLRPMFFQGNYGQNMGVLASNMAPPLSTKVVEPVQGGSGVDPRDGKGILAPQLLSFPPLPPPPGSPHLMQHNRDKLHSDHDKGRDGREFRWQPELHESFGSGQE</sequence>
<organism evidence="2 3">
    <name type="scientific">Rhododendron griersonianum</name>
    <dbReference type="NCBI Taxonomy" id="479676"/>
    <lineage>
        <taxon>Eukaryota</taxon>
        <taxon>Viridiplantae</taxon>
        <taxon>Streptophyta</taxon>
        <taxon>Embryophyta</taxon>
        <taxon>Tracheophyta</taxon>
        <taxon>Spermatophyta</taxon>
        <taxon>Magnoliopsida</taxon>
        <taxon>eudicotyledons</taxon>
        <taxon>Gunneridae</taxon>
        <taxon>Pentapetalae</taxon>
        <taxon>asterids</taxon>
        <taxon>Ericales</taxon>
        <taxon>Ericaceae</taxon>
        <taxon>Ericoideae</taxon>
        <taxon>Rhodoreae</taxon>
        <taxon>Rhododendron</taxon>
    </lineage>
</organism>
<evidence type="ECO:0000313" key="2">
    <source>
        <dbReference type="EMBL" id="KAG5520436.1"/>
    </source>
</evidence>
<feature type="region of interest" description="Disordered" evidence="1">
    <location>
        <begin position="133"/>
        <end position="203"/>
    </location>
</feature>
<comment type="caution">
    <text evidence="2">The sequence shown here is derived from an EMBL/GenBank/DDBJ whole genome shotgun (WGS) entry which is preliminary data.</text>
</comment>
<evidence type="ECO:0000313" key="3">
    <source>
        <dbReference type="Proteomes" id="UP000823749"/>
    </source>
</evidence>
<dbReference type="Proteomes" id="UP000823749">
    <property type="component" value="Chromosome 12"/>
</dbReference>
<evidence type="ECO:0000256" key="1">
    <source>
        <dbReference type="SAM" id="MobiDB-lite"/>
    </source>
</evidence>
<protein>
    <submittedName>
        <fullName evidence="2">Uncharacterized protein</fullName>
    </submittedName>
</protein>
<name>A0AAV6HVQ1_9ERIC</name>
<feature type="compositionally biased region" description="Basic and acidic residues" evidence="1">
    <location>
        <begin position="170"/>
        <end position="196"/>
    </location>
</feature>
<dbReference type="AlphaFoldDB" id="A0AAV6HVQ1"/>
<dbReference type="EMBL" id="JACTNZ010000012">
    <property type="protein sequence ID" value="KAG5520436.1"/>
    <property type="molecule type" value="Genomic_DNA"/>
</dbReference>
<gene>
    <name evidence="2" type="ORF">RHGRI_033127</name>
</gene>
<proteinExistence type="predicted"/>
<keyword evidence="3" id="KW-1185">Reference proteome</keyword>
<reference evidence="2" key="1">
    <citation type="submission" date="2020-08" db="EMBL/GenBank/DDBJ databases">
        <title>Plant Genome Project.</title>
        <authorList>
            <person name="Zhang R.-G."/>
        </authorList>
    </citation>
    <scope>NUCLEOTIDE SEQUENCE</scope>
    <source>
        <strain evidence="2">WSP0</strain>
        <tissue evidence="2">Leaf</tissue>
    </source>
</reference>
<accession>A0AAV6HVQ1</accession>